<evidence type="ECO:0000313" key="10">
    <source>
        <dbReference type="EMBL" id="GAA4466500.1"/>
    </source>
</evidence>
<name>A0ABP8NFK4_9BACT</name>
<keyword evidence="4" id="KW-0808">Transferase</keyword>
<dbReference type="NCBIfam" id="TIGR00229">
    <property type="entry name" value="sensory_box"/>
    <property type="match status" value="2"/>
</dbReference>
<keyword evidence="6" id="KW-0175">Coiled coil</keyword>
<gene>
    <name evidence="10" type="ORF">GCM10023093_20750</name>
</gene>
<dbReference type="InterPro" id="IPR036890">
    <property type="entry name" value="HATPase_C_sf"/>
</dbReference>
<evidence type="ECO:0000259" key="9">
    <source>
        <dbReference type="PROSITE" id="PS50113"/>
    </source>
</evidence>
<dbReference type="Pfam" id="PF13426">
    <property type="entry name" value="PAS_9"/>
    <property type="match status" value="1"/>
</dbReference>
<dbReference type="Pfam" id="PF08447">
    <property type="entry name" value="PAS_3"/>
    <property type="match status" value="1"/>
</dbReference>
<dbReference type="EMBL" id="BAABFA010000011">
    <property type="protein sequence ID" value="GAA4466500.1"/>
    <property type="molecule type" value="Genomic_DNA"/>
</dbReference>
<feature type="domain" description="PAC" evidence="9">
    <location>
        <begin position="204"/>
        <end position="257"/>
    </location>
</feature>
<keyword evidence="3" id="KW-0597">Phosphoprotein</keyword>
<organism evidence="10 11">
    <name type="scientific">Nemorincola caseinilytica</name>
    <dbReference type="NCBI Taxonomy" id="2054315"/>
    <lineage>
        <taxon>Bacteria</taxon>
        <taxon>Pseudomonadati</taxon>
        <taxon>Bacteroidota</taxon>
        <taxon>Chitinophagia</taxon>
        <taxon>Chitinophagales</taxon>
        <taxon>Chitinophagaceae</taxon>
        <taxon>Nemorincola</taxon>
    </lineage>
</organism>
<dbReference type="RefSeq" id="WP_345082693.1">
    <property type="nucleotide sequence ID" value="NZ_BAABFA010000011.1"/>
</dbReference>
<reference evidence="11" key="1">
    <citation type="journal article" date="2019" name="Int. J. Syst. Evol. Microbiol.">
        <title>The Global Catalogue of Microorganisms (GCM) 10K type strain sequencing project: providing services to taxonomists for standard genome sequencing and annotation.</title>
        <authorList>
            <consortium name="The Broad Institute Genomics Platform"/>
            <consortium name="The Broad Institute Genome Sequencing Center for Infectious Disease"/>
            <person name="Wu L."/>
            <person name="Ma J."/>
        </authorList>
    </citation>
    <scope>NUCLEOTIDE SEQUENCE [LARGE SCALE GENOMIC DNA]</scope>
    <source>
        <strain evidence="11">JCM 32105</strain>
    </source>
</reference>
<protein>
    <recommendedName>
        <fullName evidence="2">histidine kinase</fullName>
        <ecNumber evidence="2">2.7.13.3</ecNumber>
    </recommendedName>
</protein>
<dbReference type="Gene3D" id="3.30.450.20">
    <property type="entry name" value="PAS domain"/>
    <property type="match status" value="2"/>
</dbReference>
<dbReference type="SMART" id="SM00086">
    <property type="entry name" value="PAC"/>
    <property type="match status" value="2"/>
</dbReference>
<dbReference type="CDD" id="cd00130">
    <property type="entry name" value="PAS"/>
    <property type="match status" value="2"/>
</dbReference>
<dbReference type="InterPro" id="IPR003661">
    <property type="entry name" value="HisK_dim/P_dom"/>
</dbReference>
<dbReference type="PROSITE" id="PS50109">
    <property type="entry name" value="HIS_KIN"/>
    <property type="match status" value="1"/>
</dbReference>
<proteinExistence type="predicted"/>
<keyword evidence="5 10" id="KW-0418">Kinase</keyword>
<feature type="coiled-coil region" evidence="6">
    <location>
        <begin position="372"/>
        <end position="406"/>
    </location>
</feature>
<dbReference type="InterPro" id="IPR000014">
    <property type="entry name" value="PAS"/>
</dbReference>
<dbReference type="PROSITE" id="PS50112">
    <property type="entry name" value="PAS"/>
    <property type="match status" value="1"/>
</dbReference>
<evidence type="ECO:0000256" key="5">
    <source>
        <dbReference type="ARBA" id="ARBA00022777"/>
    </source>
</evidence>
<keyword evidence="11" id="KW-1185">Reference proteome</keyword>
<dbReference type="Gene3D" id="3.30.565.10">
    <property type="entry name" value="Histidine kinase-like ATPase, C-terminal domain"/>
    <property type="match status" value="1"/>
</dbReference>
<dbReference type="GO" id="GO:0016301">
    <property type="term" value="F:kinase activity"/>
    <property type="evidence" value="ECO:0007669"/>
    <property type="project" value="UniProtKB-KW"/>
</dbReference>
<dbReference type="SUPFAM" id="SSF55874">
    <property type="entry name" value="ATPase domain of HSP90 chaperone/DNA topoisomerase II/histidine kinase"/>
    <property type="match status" value="1"/>
</dbReference>
<dbReference type="SMART" id="SM00388">
    <property type="entry name" value="HisKA"/>
    <property type="match status" value="1"/>
</dbReference>
<dbReference type="PRINTS" id="PR00344">
    <property type="entry name" value="BCTRLSENSOR"/>
</dbReference>
<dbReference type="PROSITE" id="PS50113">
    <property type="entry name" value="PAC"/>
    <property type="match status" value="2"/>
</dbReference>
<evidence type="ECO:0000313" key="11">
    <source>
        <dbReference type="Proteomes" id="UP001500067"/>
    </source>
</evidence>
<evidence type="ECO:0000256" key="4">
    <source>
        <dbReference type="ARBA" id="ARBA00022679"/>
    </source>
</evidence>
<sequence>MTSGTSDPIQNIVDILLHVGERIVEVSRGQVMTRIWDREGSPLAAYRSYYEGKRLDEVRNDSTIAQCRSSVEEAFATGRNSYTEYISYSNDNNKVVAYSLRVLACHPDKENYVFLVIDNISTGKENLLIEDKWKMALDASDQGVWDANMAARTIFFSEKWERLFGYSAKEIVDLDEWAALIYPDDVTVAQQRVQDYLDGKTPIYSAEVRYRCKDGSYKWILSRGVVVDRRADGVPVRFIGTHTDISEQKEVEEELRHTKETFANSFNYSGIPKAIIAPGGTWVEVNDALCKVTGYTREDLELLDYRDITFPDDVDIDVPYIQQLVTREIPSYTLEKRFVTKTRNVLTTIVNVSLVWNKDDTPKYFVCDIMDMSDKKALSDELNRRNAQLEATTVSLKHKIDQLEELNHMIAHNLRGPVGNIKMLSEGGSDIFPDKEALEMIHISSESLLDSLDTMMEVARIRLEKDIEYDNCDVAEIVHSICDQMRGIIYQNHVEVVLDLEVPTIRYPRAYLESILYNLISNSIKYRREDVRPCIRVSTHAENGVVQLSVKDNGLGIDMDRYANRVFKLNQVFHPGHDSKGIGLFITKTRIESLGGSIIVRSKLMKGCEFVITL</sequence>
<dbReference type="InterPro" id="IPR036097">
    <property type="entry name" value="HisK_dim/P_sf"/>
</dbReference>
<dbReference type="EC" id="2.7.13.3" evidence="2"/>
<dbReference type="SMART" id="SM00091">
    <property type="entry name" value="PAS"/>
    <property type="match status" value="2"/>
</dbReference>
<dbReference type="PANTHER" id="PTHR43304:SF1">
    <property type="entry name" value="PAC DOMAIN-CONTAINING PROTEIN"/>
    <property type="match status" value="1"/>
</dbReference>
<evidence type="ECO:0000256" key="6">
    <source>
        <dbReference type="SAM" id="Coils"/>
    </source>
</evidence>
<evidence type="ECO:0000259" key="8">
    <source>
        <dbReference type="PROSITE" id="PS50112"/>
    </source>
</evidence>
<dbReference type="SUPFAM" id="SSF47384">
    <property type="entry name" value="Homodimeric domain of signal transducing histidine kinase"/>
    <property type="match status" value="1"/>
</dbReference>
<dbReference type="InterPro" id="IPR035965">
    <property type="entry name" value="PAS-like_dom_sf"/>
</dbReference>
<dbReference type="Pfam" id="PF02518">
    <property type="entry name" value="HATPase_c"/>
    <property type="match status" value="1"/>
</dbReference>
<feature type="domain" description="PAC" evidence="9">
    <location>
        <begin position="332"/>
        <end position="384"/>
    </location>
</feature>
<feature type="domain" description="PAS" evidence="8">
    <location>
        <begin position="129"/>
        <end position="200"/>
    </location>
</feature>
<dbReference type="SUPFAM" id="SSF55785">
    <property type="entry name" value="PYP-like sensor domain (PAS domain)"/>
    <property type="match status" value="2"/>
</dbReference>
<dbReference type="InterPro" id="IPR004358">
    <property type="entry name" value="Sig_transdc_His_kin-like_C"/>
</dbReference>
<dbReference type="InterPro" id="IPR013655">
    <property type="entry name" value="PAS_fold_3"/>
</dbReference>
<feature type="domain" description="Histidine kinase" evidence="7">
    <location>
        <begin position="409"/>
        <end position="614"/>
    </location>
</feature>
<comment type="caution">
    <text evidence="10">The sequence shown here is derived from an EMBL/GenBank/DDBJ whole genome shotgun (WGS) entry which is preliminary data.</text>
</comment>
<evidence type="ECO:0000256" key="2">
    <source>
        <dbReference type="ARBA" id="ARBA00012438"/>
    </source>
</evidence>
<dbReference type="InterPro" id="IPR001610">
    <property type="entry name" value="PAC"/>
</dbReference>
<dbReference type="PANTHER" id="PTHR43304">
    <property type="entry name" value="PHYTOCHROME-LIKE PROTEIN CPH1"/>
    <property type="match status" value="1"/>
</dbReference>
<evidence type="ECO:0000256" key="3">
    <source>
        <dbReference type="ARBA" id="ARBA00022553"/>
    </source>
</evidence>
<dbReference type="InterPro" id="IPR003594">
    <property type="entry name" value="HATPase_dom"/>
</dbReference>
<dbReference type="SMART" id="SM00387">
    <property type="entry name" value="HATPase_c"/>
    <property type="match status" value="1"/>
</dbReference>
<dbReference type="InterPro" id="IPR052162">
    <property type="entry name" value="Sensor_kinase/Photoreceptor"/>
</dbReference>
<dbReference type="Gene3D" id="1.10.287.130">
    <property type="match status" value="1"/>
</dbReference>
<evidence type="ECO:0000256" key="1">
    <source>
        <dbReference type="ARBA" id="ARBA00000085"/>
    </source>
</evidence>
<dbReference type="Proteomes" id="UP001500067">
    <property type="component" value="Unassembled WGS sequence"/>
</dbReference>
<dbReference type="InterPro" id="IPR000700">
    <property type="entry name" value="PAS-assoc_C"/>
</dbReference>
<dbReference type="InterPro" id="IPR005467">
    <property type="entry name" value="His_kinase_dom"/>
</dbReference>
<accession>A0ABP8NFK4</accession>
<evidence type="ECO:0000259" key="7">
    <source>
        <dbReference type="PROSITE" id="PS50109"/>
    </source>
</evidence>
<comment type="catalytic activity">
    <reaction evidence="1">
        <text>ATP + protein L-histidine = ADP + protein N-phospho-L-histidine.</text>
        <dbReference type="EC" id="2.7.13.3"/>
    </reaction>
</comment>